<dbReference type="EMBL" id="NCTK01000001">
    <property type="protein sequence ID" value="OYQ13953.1"/>
    <property type="molecule type" value="Genomic_DNA"/>
</dbReference>
<dbReference type="Proteomes" id="UP000216164">
    <property type="component" value="Unassembled WGS sequence"/>
</dbReference>
<evidence type="ECO:0000313" key="1">
    <source>
        <dbReference type="EMBL" id="OYQ13953.1"/>
    </source>
</evidence>
<gene>
    <name evidence="1" type="ORF">B7R77_12315</name>
</gene>
<sequence length="427" mass="47245">MISETHRLKRLKDYKKFEIAFRALEDALVESGDASVAGATAIVFDEAANRLRRLRQPWAVGKKLESIAELLDRKQLAVASLQWRSPFKYVKPGRSDFVQTDNDWRSSKLPDIRSILALADINNRSRSLIDRAVTAWVTLALYAPSRCAEVLSLPVDCWTELNDGDQTVSVLRWHPAKGADPMVKLASGENALAAARAAVVFLEEIGRSAREAARWYAENPAKLYLPSGYEQLRGEALTVAEIGAVLGWKNASPGGLNRKGIYACGKTTDTARRGGGTWAAVFAFSDIEHFALSLLPVGFPWHDKPTELHTHEALFVVPMGFFRPGTAPLAYVPQPISISMINHQLGANPGGRTVFSRNGKLAPDGRPWEITSHQLRHLLNTLAQSKYLPQSLIALWSGRANETQNAWYDHTSPEVHIEAYLLICTES</sequence>
<proteinExistence type="predicted"/>
<name>A0AAP7ZNX9_RALSL</name>
<evidence type="ECO:0000313" key="2">
    <source>
        <dbReference type="Proteomes" id="UP000216164"/>
    </source>
</evidence>
<comment type="caution">
    <text evidence="1">The sequence shown here is derived from an EMBL/GenBank/DDBJ whole genome shotgun (WGS) entry which is preliminary data.</text>
</comment>
<dbReference type="AlphaFoldDB" id="A0AAP7ZNX9"/>
<reference evidence="1 2" key="1">
    <citation type="submission" date="2017-04" db="EMBL/GenBank/DDBJ databases">
        <title>Genome Announcement: Closed genomes of Ralstonia solanacearum strains K60, UW551, and UW700.</title>
        <authorList>
            <person name="Hayes M."/>
            <person name="Macintyre A.M."/>
            <person name="Allen C."/>
        </authorList>
    </citation>
    <scope>NUCLEOTIDE SEQUENCE [LARGE SCALE GENOMIC DNA]</scope>
    <source>
        <strain evidence="1 2">UW25</strain>
    </source>
</reference>
<protein>
    <submittedName>
        <fullName evidence="1">Uncharacterized protein</fullName>
    </submittedName>
</protein>
<accession>A0AAP7ZNX9</accession>
<organism evidence="1 2">
    <name type="scientific">Ralstonia solanacearum K60</name>
    <dbReference type="NCBI Taxonomy" id="1091042"/>
    <lineage>
        <taxon>Bacteria</taxon>
        <taxon>Pseudomonadati</taxon>
        <taxon>Pseudomonadota</taxon>
        <taxon>Betaproteobacteria</taxon>
        <taxon>Burkholderiales</taxon>
        <taxon>Burkholderiaceae</taxon>
        <taxon>Ralstonia</taxon>
        <taxon>Ralstonia solanacearum species complex</taxon>
    </lineage>
</organism>